<dbReference type="Pfam" id="PF04539">
    <property type="entry name" value="Sigma70_r3"/>
    <property type="match status" value="1"/>
</dbReference>
<keyword evidence="3" id="KW-0238">DNA-binding</keyword>
<evidence type="ECO:0000256" key="1">
    <source>
        <dbReference type="ARBA" id="ARBA00023015"/>
    </source>
</evidence>
<feature type="domain" description="RNA polymerase sigma-70 region 4" evidence="8">
    <location>
        <begin position="197"/>
        <end position="246"/>
    </location>
</feature>
<keyword evidence="2" id="KW-0731">Sigma factor</keyword>
<name>A0ABV6C5W0_9ACTN</name>
<dbReference type="PANTHER" id="PTHR30385:SF4">
    <property type="entry name" value="RNA POLYMERASE SIGMA-E FACTOR"/>
    <property type="match status" value="1"/>
</dbReference>
<keyword evidence="4" id="KW-0804">Transcription</keyword>
<dbReference type="InterPro" id="IPR014284">
    <property type="entry name" value="RNA_pol_sigma-70_dom"/>
</dbReference>
<reference evidence="9 10" key="1">
    <citation type="submission" date="2024-09" db="EMBL/GenBank/DDBJ databases">
        <authorList>
            <person name="Sun Q."/>
            <person name="Mori K."/>
        </authorList>
    </citation>
    <scope>NUCLEOTIDE SEQUENCE [LARGE SCALE GENOMIC DNA]</scope>
    <source>
        <strain evidence="9 10">JCM 15389</strain>
    </source>
</reference>
<dbReference type="InterPro" id="IPR007624">
    <property type="entry name" value="RNA_pol_sigma70_r3"/>
</dbReference>
<dbReference type="Gene3D" id="1.20.120.1810">
    <property type="match status" value="1"/>
</dbReference>
<feature type="region of interest" description="Disordered" evidence="5">
    <location>
        <begin position="254"/>
        <end position="278"/>
    </location>
</feature>
<dbReference type="InterPro" id="IPR013325">
    <property type="entry name" value="RNA_pol_sigma_r2"/>
</dbReference>
<feature type="domain" description="RNA polymerase sigma-70 region 3" evidence="6">
    <location>
        <begin position="113"/>
        <end position="168"/>
    </location>
</feature>
<sequence length="278" mass="29501">MSPVAEGSSAAPLEGHEPGSCAAARHALVEAHLGLATHLARRFAARGEPFDELVQVARLALVGAAARFDPSRGVAFSTFATRTILGELKRHFRDRVWAVRVPRPLQELLLAAHQTEAHLAQRLGRPPSVPELAGALGVDPDQLLAAQEAAQAYRTLPLPAAEPEDSGPEAERTAALADPAADRLFHCAEIRAGLQRALAELAPRDRRVLWLRFGEGLSQSEIGRQLGVSQMQISRILTRSLARLRALLAESAPPAVDLGGPLAEPSPARAGLPDPPAG</sequence>
<dbReference type="CDD" id="cd06171">
    <property type="entry name" value="Sigma70_r4"/>
    <property type="match status" value="1"/>
</dbReference>
<dbReference type="Proteomes" id="UP001589788">
    <property type="component" value="Unassembled WGS sequence"/>
</dbReference>
<feature type="domain" description="RNA polymerase sigma-70 region 2" evidence="7">
    <location>
        <begin position="28"/>
        <end position="97"/>
    </location>
</feature>
<accession>A0ABV6C5W0</accession>
<organism evidence="9 10">
    <name type="scientific">Aciditerrimonas ferrireducens</name>
    <dbReference type="NCBI Taxonomy" id="667306"/>
    <lineage>
        <taxon>Bacteria</taxon>
        <taxon>Bacillati</taxon>
        <taxon>Actinomycetota</taxon>
        <taxon>Acidimicrobiia</taxon>
        <taxon>Acidimicrobiales</taxon>
        <taxon>Acidimicrobiaceae</taxon>
        <taxon>Aciditerrimonas</taxon>
    </lineage>
</organism>
<dbReference type="SUPFAM" id="SSF88946">
    <property type="entry name" value="Sigma2 domain of RNA polymerase sigma factors"/>
    <property type="match status" value="1"/>
</dbReference>
<gene>
    <name evidence="9" type="ORF">ACFFRE_06040</name>
</gene>
<dbReference type="InterPro" id="IPR000943">
    <property type="entry name" value="RNA_pol_sigma70"/>
</dbReference>
<evidence type="ECO:0000313" key="9">
    <source>
        <dbReference type="EMBL" id="MFC0081704.1"/>
    </source>
</evidence>
<evidence type="ECO:0000256" key="5">
    <source>
        <dbReference type="SAM" id="MobiDB-lite"/>
    </source>
</evidence>
<dbReference type="PANTHER" id="PTHR30385">
    <property type="entry name" value="SIGMA FACTOR F FLAGELLAR"/>
    <property type="match status" value="1"/>
</dbReference>
<evidence type="ECO:0000259" key="8">
    <source>
        <dbReference type="Pfam" id="PF04545"/>
    </source>
</evidence>
<dbReference type="Pfam" id="PF04542">
    <property type="entry name" value="Sigma70_r2"/>
    <property type="match status" value="1"/>
</dbReference>
<evidence type="ECO:0000259" key="7">
    <source>
        <dbReference type="Pfam" id="PF04542"/>
    </source>
</evidence>
<proteinExistence type="predicted"/>
<dbReference type="Pfam" id="PF04545">
    <property type="entry name" value="Sigma70_r4"/>
    <property type="match status" value="1"/>
</dbReference>
<dbReference type="RefSeq" id="WP_377788987.1">
    <property type="nucleotide sequence ID" value="NZ_JBHLYQ010000044.1"/>
</dbReference>
<dbReference type="InterPro" id="IPR007627">
    <property type="entry name" value="RNA_pol_sigma70_r2"/>
</dbReference>
<dbReference type="InterPro" id="IPR013324">
    <property type="entry name" value="RNA_pol_sigma_r3/r4-like"/>
</dbReference>
<evidence type="ECO:0000256" key="3">
    <source>
        <dbReference type="ARBA" id="ARBA00023125"/>
    </source>
</evidence>
<dbReference type="NCBIfam" id="TIGR02937">
    <property type="entry name" value="sigma70-ECF"/>
    <property type="match status" value="1"/>
</dbReference>
<dbReference type="Gene3D" id="1.10.10.10">
    <property type="entry name" value="Winged helix-like DNA-binding domain superfamily/Winged helix DNA-binding domain"/>
    <property type="match status" value="2"/>
</dbReference>
<protein>
    <submittedName>
        <fullName evidence="9">Sigma-70 family RNA polymerase sigma factor</fullName>
    </submittedName>
</protein>
<evidence type="ECO:0000256" key="2">
    <source>
        <dbReference type="ARBA" id="ARBA00023082"/>
    </source>
</evidence>
<comment type="caution">
    <text evidence="9">The sequence shown here is derived from an EMBL/GenBank/DDBJ whole genome shotgun (WGS) entry which is preliminary data.</text>
</comment>
<dbReference type="InterPro" id="IPR007630">
    <property type="entry name" value="RNA_pol_sigma70_r4"/>
</dbReference>
<evidence type="ECO:0000256" key="4">
    <source>
        <dbReference type="ARBA" id="ARBA00023163"/>
    </source>
</evidence>
<dbReference type="InterPro" id="IPR036388">
    <property type="entry name" value="WH-like_DNA-bd_sf"/>
</dbReference>
<dbReference type="SUPFAM" id="SSF88659">
    <property type="entry name" value="Sigma3 and sigma4 domains of RNA polymerase sigma factors"/>
    <property type="match status" value="2"/>
</dbReference>
<dbReference type="PRINTS" id="PR00046">
    <property type="entry name" value="SIGMA70FCT"/>
</dbReference>
<evidence type="ECO:0000313" key="10">
    <source>
        <dbReference type="Proteomes" id="UP001589788"/>
    </source>
</evidence>
<evidence type="ECO:0000259" key="6">
    <source>
        <dbReference type="Pfam" id="PF04539"/>
    </source>
</evidence>
<keyword evidence="1" id="KW-0805">Transcription regulation</keyword>
<keyword evidence="10" id="KW-1185">Reference proteome</keyword>
<dbReference type="EMBL" id="JBHLYQ010000044">
    <property type="protein sequence ID" value="MFC0081704.1"/>
    <property type="molecule type" value="Genomic_DNA"/>
</dbReference>